<dbReference type="InterPro" id="IPR029013">
    <property type="entry name" value="HP0062-like_sf"/>
</dbReference>
<reference evidence="1" key="2">
    <citation type="journal article" date="2021" name="PeerJ">
        <title>Extensive microbial diversity within the chicken gut microbiome revealed by metagenomics and culture.</title>
        <authorList>
            <person name="Gilroy R."/>
            <person name="Ravi A."/>
            <person name="Getino M."/>
            <person name="Pursley I."/>
            <person name="Horton D.L."/>
            <person name="Alikhan N.F."/>
            <person name="Baker D."/>
            <person name="Gharbi K."/>
            <person name="Hall N."/>
            <person name="Watson M."/>
            <person name="Adriaenssens E.M."/>
            <person name="Foster-Nyarko E."/>
            <person name="Jarju S."/>
            <person name="Secka A."/>
            <person name="Antonio M."/>
            <person name="Oren A."/>
            <person name="Chaudhuri R.R."/>
            <person name="La Ragione R."/>
            <person name="Hildebrand F."/>
            <person name="Pallen M.J."/>
        </authorList>
    </citation>
    <scope>NUCLEOTIDE SEQUENCE</scope>
    <source>
        <strain evidence="1">B1-8020</strain>
    </source>
</reference>
<dbReference type="Proteomes" id="UP000823604">
    <property type="component" value="Unassembled WGS sequence"/>
</dbReference>
<evidence type="ECO:0000313" key="1">
    <source>
        <dbReference type="EMBL" id="MBO8472626.1"/>
    </source>
</evidence>
<protein>
    <submittedName>
        <fullName evidence="1">Uncharacterized protein</fullName>
    </submittedName>
</protein>
<proteinExistence type="predicted"/>
<dbReference type="SUPFAM" id="SSF158414">
    <property type="entry name" value="HP0062-like"/>
    <property type="match status" value="1"/>
</dbReference>
<dbReference type="AlphaFoldDB" id="A0A9D9IIC0"/>
<gene>
    <name evidence="1" type="ORF">IAB81_03240</name>
</gene>
<evidence type="ECO:0000313" key="2">
    <source>
        <dbReference type="Proteomes" id="UP000823604"/>
    </source>
</evidence>
<dbReference type="EMBL" id="JADIMA010000032">
    <property type="protein sequence ID" value="MBO8472626.1"/>
    <property type="molecule type" value="Genomic_DNA"/>
</dbReference>
<reference evidence="1" key="1">
    <citation type="submission" date="2020-10" db="EMBL/GenBank/DDBJ databases">
        <authorList>
            <person name="Gilroy R."/>
        </authorList>
    </citation>
    <scope>NUCLEOTIDE SEQUENCE</scope>
    <source>
        <strain evidence="1">B1-8020</strain>
    </source>
</reference>
<sequence>MKTYVSSKSLIQLQTDLISLSERLQEIYDLLKNNETELGEDWLDEKFVEFEEEFKSSREKITEMSERYNYWANKYLPPIIETVQRYENSGVTLNK</sequence>
<comment type="caution">
    <text evidence="1">The sequence shown here is derived from an EMBL/GenBank/DDBJ whole genome shotgun (WGS) entry which is preliminary data.</text>
</comment>
<accession>A0A9D9IIC0</accession>
<organism evidence="1 2">
    <name type="scientific">Candidatus Merdivivens pullicola</name>
    <dbReference type="NCBI Taxonomy" id="2840872"/>
    <lineage>
        <taxon>Bacteria</taxon>
        <taxon>Pseudomonadati</taxon>
        <taxon>Bacteroidota</taxon>
        <taxon>Bacteroidia</taxon>
        <taxon>Bacteroidales</taxon>
        <taxon>Muribaculaceae</taxon>
        <taxon>Muribaculaceae incertae sedis</taxon>
        <taxon>Candidatus Merdivivens</taxon>
    </lineage>
</organism>
<name>A0A9D9IIC0_9BACT</name>